<dbReference type="InterPro" id="IPR008620">
    <property type="entry name" value="FixH"/>
</dbReference>
<organism evidence="2 3">
    <name type="scientific">Chitinophaga lutea</name>
    <dbReference type="NCBI Taxonomy" id="2488634"/>
    <lineage>
        <taxon>Bacteria</taxon>
        <taxon>Pseudomonadati</taxon>
        <taxon>Bacteroidota</taxon>
        <taxon>Chitinophagia</taxon>
        <taxon>Chitinophagales</taxon>
        <taxon>Chitinophagaceae</taxon>
        <taxon>Chitinophaga</taxon>
    </lineage>
</organism>
<keyword evidence="1" id="KW-0472">Membrane</keyword>
<proteinExistence type="predicted"/>
<keyword evidence="1" id="KW-1133">Transmembrane helix</keyword>
<dbReference type="OrthoDB" id="1493774at2"/>
<feature type="transmembrane region" description="Helical" evidence="1">
    <location>
        <begin position="6"/>
        <end position="23"/>
    </location>
</feature>
<dbReference type="Proteomes" id="UP000278351">
    <property type="component" value="Unassembled WGS sequence"/>
</dbReference>
<reference evidence="2 3" key="1">
    <citation type="submission" date="2018-11" db="EMBL/GenBank/DDBJ databases">
        <title>Chitinophaga lutea sp.nov., isolate from arsenic contaminated soil.</title>
        <authorList>
            <person name="Zong Y."/>
        </authorList>
    </citation>
    <scope>NUCLEOTIDE SEQUENCE [LARGE SCALE GENOMIC DNA]</scope>
    <source>
        <strain evidence="2 3">ZY74</strain>
    </source>
</reference>
<dbReference type="RefSeq" id="WP_123844918.1">
    <property type="nucleotide sequence ID" value="NZ_RPDH01000001.1"/>
</dbReference>
<evidence type="ECO:0000313" key="2">
    <source>
        <dbReference type="EMBL" id="RPE12407.1"/>
    </source>
</evidence>
<gene>
    <name evidence="2" type="ORF">EGT74_02325</name>
</gene>
<dbReference type="Pfam" id="PF05751">
    <property type="entry name" value="FixH"/>
    <property type="match status" value="1"/>
</dbReference>
<evidence type="ECO:0008006" key="4">
    <source>
        <dbReference type="Google" id="ProtNLM"/>
    </source>
</evidence>
<evidence type="ECO:0000256" key="1">
    <source>
        <dbReference type="SAM" id="Phobius"/>
    </source>
</evidence>
<keyword evidence="1" id="KW-0812">Transmembrane</keyword>
<protein>
    <recommendedName>
        <fullName evidence="4">Nitrogen fixation protein FixH</fullName>
    </recommendedName>
</protein>
<dbReference type="EMBL" id="RPDH01000001">
    <property type="protein sequence ID" value="RPE12407.1"/>
    <property type="molecule type" value="Genomic_DNA"/>
</dbReference>
<comment type="caution">
    <text evidence="2">The sequence shown here is derived from an EMBL/GenBank/DDBJ whole genome shotgun (WGS) entry which is preliminary data.</text>
</comment>
<evidence type="ECO:0000313" key="3">
    <source>
        <dbReference type="Proteomes" id="UP000278351"/>
    </source>
</evidence>
<sequence length="145" mass="16967">MNWGHKITIVFILFAAGMLTLVTKSMRTRIDMASDNYYAAELKHQQTMDATSNANRLLTPVRITQHDEVLEIVLPAEMREQQLTGEIHFYRPSDARKDFKMPLTPDVEGRIFVGRQRFSKGRYSIKMQWEAGGKPYYQETQYYIQ</sequence>
<name>A0A3N4Q8P0_9BACT</name>
<dbReference type="AlphaFoldDB" id="A0A3N4Q8P0"/>
<accession>A0A3N4Q8P0</accession>
<keyword evidence="3" id="KW-1185">Reference proteome</keyword>